<keyword evidence="1 2" id="KW-0129">CBS domain</keyword>
<dbReference type="RefSeq" id="WP_076700933.1">
    <property type="nucleotide sequence ID" value="NZ_CP015093.1"/>
</dbReference>
<dbReference type="STRING" id="1250539.Ga0080574_TMP2916"/>
<dbReference type="PANTHER" id="PTHR43080:SF2">
    <property type="entry name" value="CBS DOMAIN-CONTAINING PROTEIN"/>
    <property type="match status" value="1"/>
</dbReference>
<dbReference type="Gene3D" id="3.10.580.10">
    <property type="entry name" value="CBS-domain"/>
    <property type="match status" value="1"/>
</dbReference>
<dbReference type="InterPro" id="IPR046342">
    <property type="entry name" value="CBS_dom_sf"/>
</dbReference>
<evidence type="ECO:0000256" key="2">
    <source>
        <dbReference type="PROSITE-ProRule" id="PRU00703"/>
    </source>
</evidence>
<feature type="domain" description="CBS" evidence="3">
    <location>
        <begin position="76"/>
        <end position="136"/>
    </location>
</feature>
<dbReference type="Proteomes" id="UP000187059">
    <property type="component" value="Chromosome"/>
</dbReference>
<name>A0A1P8UV41_9RHOB</name>
<dbReference type="EMBL" id="CP015093">
    <property type="protein sequence ID" value="APZ53250.1"/>
    <property type="molecule type" value="Genomic_DNA"/>
</dbReference>
<proteinExistence type="predicted"/>
<dbReference type="InterPro" id="IPR000644">
    <property type="entry name" value="CBS_dom"/>
</dbReference>
<accession>A0A1P8UV41</accession>
<evidence type="ECO:0000259" key="3">
    <source>
        <dbReference type="PROSITE" id="PS51371"/>
    </source>
</evidence>
<dbReference type="PANTHER" id="PTHR43080">
    <property type="entry name" value="CBS DOMAIN-CONTAINING PROTEIN CBSX3, MITOCHONDRIAL"/>
    <property type="match status" value="1"/>
</dbReference>
<keyword evidence="5" id="KW-1185">Reference proteome</keyword>
<dbReference type="KEGG" id="paby:Ga0080574_TMP2916"/>
<evidence type="ECO:0000313" key="4">
    <source>
        <dbReference type="EMBL" id="APZ53250.1"/>
    </source>
</evidence>
<protein>
    <submittedName>
        <fullName evidence="4">CBS domain-containing protein</fullName>
    </submittedName>
</protein>
<dbReference type="InterPro" id="IPR051257">
    <property type="entry name" value="Diverse_CBS-Domain"/>
</dbReference>
<feature type="domain" description="CBS" evidence="3">
    <location>
        <begin position="11"/>
        <end position="67"/>
    </location>
</feature>
<organism evidence="4 5">
    <name type="scientific">Salipiger abyssi</name>
    <dbReference type="NCBI Taxonomy" id="1250539"/>
    <lineage>
        <taxon>Bacteria</taxon>
        <taxon>Pseudomonadati</taxon>
        <taxon>Pseudomonadota</taxon>
        <taxon>Alphaproteobacteria</taxon>
        <taxon>Rhodobacterales</taxon>
        <taxon>Roseobacteraceae</taxon>
        <taxon>Salipiger</taxon>
    </lineage>
</organism>
<dbReference type="PROSITE" id="PS51371">
    <property type="entry name" value="CBS"/>
    <property type="match status" value="2"/>
</dbReference>
<dbReference type="AlphaFoldDB" id="A0A1P8UV41"/>
<dbReference type="OrthoDB" id="9807125at2"/>
<reference evidence="4 5" key="1">
    <citation type="submission" date="2016-04" db="EMBL/GenBank/DDBJ databases">
        <title>Deep-sea bacteria in the southern Pacific.</title>
        <authorList>
            <person name="Tang K."/>
        </authorList>
    </citation>
    <scope>NUCLEOTIDE SEQUENCE [LARGE SCALE GENOMIC DNA]</scope>
    <source>
        <strain evidence="4 5">JLT2014</strain>
    </source>
</reference>
<dbReference type="SMART" id="SM00116">
    <property type="entry name" value="CBS"/>
    <property type="match status" value="2"/>
</dbReference>
<evidence type="ECO:0000256" key="1">
    <source>
        <dbReference type="ARBA" id="ARBA00023122"/>
    </source>
</evidence>
<dbReference type="Pfam" id="PF00571">
    <property type="entry name" value="CBS"/>
    <property type="match status" value="2"/>
</dbReference>
<evidence type="ECO:0000313" key="5">
    <source>
        <dbReference type="Proteomes" id="UP000187059"/>
    </source>
</evidence>
<sequence>MTITSIEQFLQGRQLSAIGPEDSVEAACSLMARRNIGALAVLRDGRLVGIVSERDVLRRCVSARRPVSETRVEEIMTTDPVTVRRRDSLAEAQTRMSEGGFRHLPVVTAEGVPVGMVSMRDIPTEYRLMVERFRDSRRSVLVG</sequence>
<gene>
    <name evidence="4" type="ORF">Ga0080574_TMP2916</name>
</gene>
<dbReference type="SUPFAM" id="SSF54631">
    <property type="entry name" value="CBS-domain pair"/>
    <property type="match status" value="1"/>
</dbReference>